<evidence type="ECO:0000259" key="7">
    <source>
        <dbReference type="Pfam" id="PF05738"/>
    </source>
</evidence>
<evidence type="ECO:0000313" key="9">
    <source>
        <dbReference type="EMBL" id="GHP13167.1"/>
    </source>
</evidence>
<evidence type="ECO:0000256" key="4">
    <source>
        <dbReference type="ARBA" id="ARBA00022729"/>
    </source>
</evidence>
<organism evidence="9 10">
    <name type="scientific">Lentilactobacillus fungorum</name>
    <dbReference type="NCBI Taxonomy" id="2201250"/>
    <lineage>
        <taxon>Bacteria</taxon>
        <taxon>Bacillati</taxon>
        <taxon>Bacillota</taxon>
        <taxon>Bacilli</taxon>
        <taxon>Lactobacillales</taxon>
        <taxon>Lactobacillaceae</taxon>
        <taxon>Lentilactobacillus</taxon>
    </lineage>
</organism>
<evidence type="ECO:0008006" key="11">
    <source>
        <dbReference type="Google" id="ProtNLM"/>
    </source>
</evidence>
<dbReference type="RefSeq" id="WP_203629223.1">
    <property type="nucleotide sequence ID" value="NZ_BNJR01000007.1"/>
</dbReference>
<dbReference type="Pfam" id="PF05738">
    <property type="entry name" value="Cna_B"/>
    <property type="match status" value="2"/>
</dbReference>
<dbReference type="Gene3D" id="2.60.40.1140">
    <property type="entry name" value="Collagen-binding surface protein Cna, B-type domain"/>
    <property type="match status" value="2"/>
</dbReference>
<proteinExistence type="predicted"/>
<dbReference type="InterPro" id="IPR008454">
    <property type="entry name" value="Collagen-bd_Cna-like_B-typ_dom"/>
</dbReference>
<dbReference type="InterPro" id="IPR011252">
    <property type="entry name" value="Fibrogen-bd_dom1"/>
</dbReference>
<accession>A0ABQ3VY02</accession>
<evidence type="ECO:0000256" key="6">
    <source>
        <dbReference type="SAM" id="SignalP"/>
    </source>
</evidence>
<evidence type="ECO:0000256" key="2">
    <source>
        <dbReference type="ARBA" id="ARBA00022512"/>
    </source>
</evidence>
<feature type="chain" id="PRO_5047205273" description="Collagen binding domain-containing protein" evidence="6">
    <location>
        <begin position="33"/>
        <end position="546"/>
    </location>
</feature>
<keyword evidence="3" id="KW-0964">Secreted</keyword>
<keyword evidence="4 6" id="KW-0732">Signal</keyword>
<name>A0ABQ3VY02_9LACO</name>
<feature type="domain" description="CNA-B" evidence="7">
    <location>
        <begin position="340"/>
        <end position="415"/>
    </location>
</feature>
<gene>
    <name evidence="9" type="ORF">YK48G_05920</name>
</gene>
<evidence type="ECO:0000313" key="10">
    <source>
        <dbReference type="Proteomes" id="UP000604765"/>
    </source>
</evidence>
<dbReference type="InterPro" id="IPR041171">
    <property type="entry name" value="SDR_Ig"/>
</dbReference>
<protein>
    <recommendedName>
        <fullName evidence="11">Collagen binding domain-containing protein</fullName>
    </recommendedName>
</protein>
<dbReference type="Gene3D" id="2.60.40.1280">
    <property type="match status" value="1"/>
</dbReference>
<dbReference type="Pfam" id="PF17961">
    <property type="entry name" value="Big_8"/>
    <property type="match status" value="1"/>
</dbReference>
<feature type="domain" description="CNA-B" evidence="7">
    <location>
        <begin position="444"/>
        <end position="522"/>
    </location>
</feature>
<feature type="signal peptide" evidence="6">
    <location>
        <begin position="1"/>
        <end position="32"/>
    </location>
</feature>
<comment type="caution">
    <text evidence="9">The sequence shown here is derived from an EMBL/GenBank/DDBJ whole genome shotgun (WGS) entry which is preliminary data.</text>
</comment>
<evidence type="ECO:0000256" key="3">
    <source>
        <dbReference type="ARBA" id="ARBA00022525"/>
    </source>
</evidence>
<dbReference type="SUPFAM" id="SSF49478">
    <property type="entry name" value="Cna protein B-type domain"/>
    <property type="match status" value="2"/>
</dbReference>
<keyword evidence="2" id="KW-0134">Cell wall</keyword>
<evidence type="ECO:0000256" key="5">
    <source>
        <dbReference type="ARBA" id="ARBA00023088"/>
    </source>
</evidence>
<reference evidence="9 10" key="1">
    <citation type="journal article" date="2021" name="Int. J. Syst. Evol. Microbiol.">
        <title>Lentilactobacillus fungorum sp. nov., isolated from spent mushroom substrates.</title>
        <authorList>
            <person name="Tohno M."/>
            <person name="Tanizawa Y."/>
            <person name="Kojima Y."/>
            <person name="Sakamoto M."/>
            <person name="Ohkuma M."/>
            <person name="Kobayashi H."/>
        </authorList>
    </citation>
    <scope>NUCLEOTIDE SEQUENCE [LARGE SCALE GENOMIC DNA]</scope>
    <source>
        <strain evidence="9 10">YK48G</strain>
    </source>
</reference>
<comment type="subcellular location">
    <subcellularLocation>
        <location evidence="1">Secreted</location>
        <location evidence="1">Cell wall</location>
        <topology evidence="1">Peptidoglycan-anchor</topology>
    </subcellularLocation>
</comment>
<feature type="domain" description="SDR-like Ig" evidence="8">
    <location>
        <begin position="79"/>
        <end position="161"/>
    </location>
</feature>
<sequence>MGKTLHKIYHFAAEHFRLLAIVAVLLCSFAQAAVVSQSASADSLDSQITGLTANDAQENGATVSTTDSQKWYAGPVHNLTYNFKINDNVTVKDGDTATVTLPTGAVFRTPEKFDIKASNTQETVGQFTADPNTTTGQVTFSNAAYWAKYHTDRNGTLQFSVTGTRAFTPSYGVNVYLAKNGWAKNESVRSNGTLSQVTWQILVNPNNHKLNNVKVQDKLGNTSAQSIDPSSIYVTDNATGQKLPATQYTVTPSATGFDFQWNGSLDKAINIMLTTNISDDNAYSQFGQELDLPNTASINATDVTNSTTGTPVTTSNTKTVVLTMGKGSASGNYVDQKTNVTVKKVWKDVPCYVTTPATSAKLYADGVDTGKTVDLNADNAYTATFSGLEKFAKDGHAIKYTVNEANVPNRYKTDPQGNPQIAPDANGVVTLTNVYQWQNTYTYVNVVKQWQNVPFWKCKPCITVTLYRDGNPYRHAILDNCNGFQTTFAYLPQYDAQGNEYHYTVAEKHVPWNYETTTPGQRTPVNHTVTLVNVYKHHSLFPCWDF</sequence>
<dbReference type="EMBL" id="BNJR01000007">
    <property type="protein sequence ID" value="GHP13167.1"/>
    <property type="molecule type" value="Genomic_DNA"/>
</dbReference>
<dbReference type="Proteomes" id="UP000604765">
    <property type="component" value="Unassembled WGS sequence"/>
</dbReference>
<evidence type="ECO:0000259" key="8">
    <source>
        <dbReference type="Pfam" id="PF17961"/>
    </source>
</evidence>
<dbReference type="CDD" id="cd00222">
    <property type="entry name" value="CollagenBindB"/>
    <property type="match status" value="2"/>
</dbReference>
<evidence type="ECO:0000256" key="1">
    <source>
        <dbReference type="ARBA" id="ARBA00004168"/>
    </source>
</evidence>
<dbReference type="InterPro" id="IPR008966">
    <property type="entry name" value="Adhesion_dom_sf"/>
</dbReference>
<keyword evidence="10" id="KW-1185">Reference proteome</keyword>
<keyword evidence="5" id="KW-0572">Peptidoglycan-anchor</keyword>
<dbReference type="SUPFAM" id="SSF49401">
    <property type="entry name" value="Bacterial adhesins"/>
    <property type="match status" value="2"/>
</dbReference>